<dbReference type="GO" id="GO:0007165">
    <property type="term" value="P:signal transduction"/>
    <property type="evidence" value="ECO:0007669"/>
    <property type="project" value="UniProtKB-KW"/>
</dbReference>
<dbReference type="PANTHER" id="PTHR21137:SF35">
    <property type="entry name" value="ODORANT RECEPTOR 19A-RELATED"/>
    <property type="match status" value="1"/>
</dbReference>
<keyword evidence="5 10" id="KW-0552">Olfaction</keyword>
<dbReference type="InterPro" id="IPR004117">
    <property type="entry name" value="7tm6_olfct_rcpt"/>
</dbReference>
<comment type="subcellular location">
    <subcellularLocation>
        <location evidence="1 10">Cell membrane</location>
        <topology evidence="1 10">Multi-pass membrane protein</topology>
    </subcellularLocation>
</comment>
<dbReference type="Pfam" id="PF02949">
    <property type="entry name" value="7tm_6"/>
    <property type="match status" value="1"/>
</dbReference>
<feature type="transmembrane region" description="Helical" evidence="10">
    <location>
        <begin position="293"/>
        <end position="313"/>
    </location>
</feature>
<feature type="transmembrane region" description="Helical" evidence="10">
    <location>
        <begin position="67"/>
        <end position="87"/>
    </location>
</feature>
<keyword evidence="12" id="KW-1185">Reference proteome</keyword>
<organism evidence="11 12">
    <name type="scientific">Zophobas morio</name>
    <dbReference type="NCBI Taxonomy" id="2755281"/>
    <lineage>
        <taxon>Eukaryota</taxon>
        <taxon>Metazoa</taxon>
        <taxon>Ecdysozoa</taxon>
        <taxon>Arthropoda</taxon>
        <taxon>Hexapoda</taxon>
        <taxon>Insecta</taxon>
        <taxon>Pterygota</taxon>
        <taxon>Neoptera</taxon>
        <taxon>Endopterygota</taxon>
        <taxon>Coleoptera</taxon>
        <taxon>Polyphaga</taxon>
        <taxon>Cucujiformia</taxon>
        <taxon>Tenebrionidae</taxon>
        <taxon>Zophobas</taxon>
    </lineage>
</organism>
<name>A0AA38HUR5_9CUCU</name>
<protein>
    <recommendedName>
        <fullName evidence="10">Odorant receptor</fullName>
    </recommendedName>
</protein>
<sequence length="391" mass="45091">MSGIINQSFRFNLRVLKAFYLYPEPEETFLHKIRTYVLYVLFVVTVPVISIIHLLTSDDLNVERANYNAAFLAQTTSFVTKFLPFVVNGQNIRKCINYFENFKVERENHQMIINECIRICRRNTSAFYICAVGAVGSWATKPLFWKGRNFPVDVWWPFDATTDFSTYCCVYLFVAAGPVFASLATGVIDPLIAGLCYHATSQMKILKDNLRHLSDYADEEISREKVDRSLVKSSKQKIISTMIKKCVDHHETILKFVKEYEVCFSWVVFSQIAGSVFVVCFCCLQMSKVDAFGYYVFQLAVYFSVILVEIYFYCYYGSTISEECDSLTDAIYMAEWYNYDVKIQKALLTLMERSKKPVVVTAGKTVDLSLLTFTTILRRSYSLLAVLKNYQ</sequence>
<keyword evidence="3 10" id="KW-0716">Sensory transduction</keyword>
<evidence type="ECO:0000256" key="8">
    <source>
        <dbReference type="ARBA" id="ARBA00023170"/>
    </source>
</evidence>
<comment type="similarity">
    <text evidence="10">Belongs to the insect chemoreceptor superfamily. Heteromeric odorant receptor channel (TC 1.A.69) family.</text>
</comment>
<keyword evidence="4 10" id="KW-0812">Transmembrane</keyword>
<dbReference type="GO" id="GO:0004984">
    <property type="term" value="F:olfactory receptor activity"/>
    <property type="evidence" value="ECO:0007669"/>
    <property type="project" value="InterPro"/>
</dbReference>
<dbReference type="GO" id="GO:0005886">
    <property type="term" value="C:plasma membrane"/>
    <property type="evidence" value="ECO:0007669"/>
    <property type="project" value="UniProtKB-SubCell"/>
</dbReference>
<dbReference type="EMBL" id="JALNTZ010000008">
    <property type="protein sequence ID" value="KAJ3643966.1"/>
    <property type="molecule type" value="Genomic_DNA"/>
</dbReference>
<evidence type="ECO:0000256" key="3">
    <source>
        <dbReference type="ARBA" id="ARBA00022606"/>
    </source>
</evidence>
<evidence type="ECO:0000313" key="12">
    <source>
        <dbReference type="Proteomes" id="UP001168821"/>
    </source>
</evidence>
<comment type="caution">
    <text evidence="10">Lacks conserved residue(s) required for the propagation of feature annotation.</text>
</comment>
<comment type="caution">
    <text evidence="11">The sequence shown here is derived from an EMBL/GenBank/DDBJ whole genome shotgun (WGS) entry which is preliminary data.</text>
</comment>
<evidence type="ECO:0000256" key="2">
    <source>
        <dbReference type="ARBA" id="ARBA00022475"/>
    </source>
</evidence>
<evidence type="ECO:0000256" key="7">
    <source>
        <dbReference type="ARBA" id="ARBA00023136"/>
    </source>
</evidence>
<evidence type="ECO:0000256" key="1">
    <source>
        <dbReference type="ARBA" id="ARBA00004651"/>
    </source>
</evidence>
<evidence type="ECO:0000313" key="11">
    <source>
        <dbReference type="EMBL" id="KAJ3643966.1"/>
    </source>
</evidence>
<keyword evidence="2" id="KW-1003">Cell membrane</keyword>
<feature type="transmembrane region" description="Helical" evidence="10">
    <location>
        <begin position="164"/>
        <end position="197"/>
    </location>
</feature>
<accession>A0AA38HUR5</accession>
<keyword evidence="9 10" id="KW-0807">Transducer</keyword>
<evidence type="ECO:0000256" key="10">
    <source>
        <dbReference type="RuleBase" id="RU351113"/>
    </source>
</evidence>
<evidence type="ECO:0000256" key="5">
    <source>
        <dbReference type="ARBA" id="ARBA00022725"/>
    </source>
</evidence>
<keyword evidence="6 10" id="KW-1133">Transmembrane helix</keyword>
<dbReference type="AlphaFoldDB" id="A0AA38HUR5"/>
<dbReference type="PANTHER" id="PTHR21137">
    <property type="entry name" value="ODORANT RECEPTOR"/>
    <property type="match status" value="1"/>
</dbReference>
<dbReference type="Proteomes" id="UP001168821">
    <property type="component" value="Unassembled WGS sequence"/>
</dbReference>
<feature type="transmembrane region" description="Helical" evidence="10">
    <location>
        <begin position="263"/>
        <end position="287"/>
    </location>
</feature>
<keyword evidence="7 10" id="KW-0472">Membrane</keyword>
<evidence type="ECO:0000256" key="9">
    <source>
        <dbReference type="ARBA" id="ARBA00023224"/>
    </source>
</evidence>
<reference evidence="11" key="1">
    <citation type="journal article" date="2023" name="G3 (Bethesda)">
        <title>Whole genome assemblies of Zophobas morio and Tenebrio molitor.</title>
        <authorList>
            <person name="Kaur S."/>
            <person name="Stinson S.A."/>
            <person name="diCenzo G.C."/>
        </authorList>
    </citation>
    <scope>NUCLEOTIDE SEQUENCE</scope>
    <source>
        <strain evidence="11">QUZm001</strain>
    </source>
</reference>
<keyword evidence="8 10" id="KW-0675">Receptor</keyword>
<evidence type="ECO:0000256" key="6">
    <source>
        <dbReference type="ARBA" id="ARBA00022989"/>
    </source>
</evidence>
<evidence type="ECO:0000256" key="4">
    <source>
        <dbReference type="ARBA" id="ARBA00022692"/>
    </source>
</evidence>
<gene>
    <name evidence="11" type="ORF">Zmor_026646</name>
</gene>
<proteinExistence type="inferred from homology"/>
<feature type="transmembrane region" description="Helical" evidence="10">
    <location>
        <begin position="36"/>
        <end position="55"/>
    </location>
</feature>
<dbReference type="GO" id="GO:0005549">
    <property type="term" value="F:odorant binding"/>
    <property type="evidence" value="ECO:0007669"/>
    <property type="project" value="InterPro"/>
</dbReference>